<organism evidence="1 2">
    <name type="scientific">Amycolatopsis marina</name>
    <dbReference type="NCBI Taxonomy" id="490629"/>
    <lineage>
        <taxon>Bacteria</taxon>
        <taxon>Bacillati</taxon>
        <taxon>Actinomycetota</taxon>
        <taxon>Actinomycetes</taxon>
        <taxon>Pseudonocardiales</taxon>
        <taxon>Pseudonocardiaceae</taxon>
        <taxon>Amycolatopsis</taxon>
    </lineage>
</organism>
<keyword evidence="2" id="KW-1185">Reference proteome</keyword>
<protein>
    <submittedName>
        <fullName evidence="1">Glutamate-cysteine ligase family 2(GCS2)</fullName>
    </submittedName>
</protein>
<dbReference type="OrthoDB" id="9780152at2"/>
<dbReference type="STRING" id="490629.SAMN05216266_12038"/>
<evidence type="ECO:0000313" key="2">
    <source>
        <dbReference type="Proteomes" id="UP000243799"/>
    </source>
</evidence>
<name>A0A1I1C2X4_9PSEU</name>
<proteinExistence type="predicted"/>
<evidence type="ECO:0000313" key="1">
    <source>
        <dbReference type="EMBL" id="SFB56707.1"/>
    </source>
</evidence>
<sequence length="119" mass="12728">MANSDLAYVTDLLALSGLRLGTCDMNPFRPPARLLSTSEYAAMERRFAPMGPSGVTMMCSIAALQVCVDIAPRHPSRTIANLGCAALKAVDLSAATIADITYSVQRRTHGERAATTSRR</sequence>
<dbReference type="GO" id="GO:0016874">
    <property type="term" value="F:ligase activity"/>
    <property type="evidence" value="ECO:0007669"/>
    <property type="project" value="UniProtKB-KW"/>
</dbReference>
<dbReference type="AlphaFoldDB" id="A0A1I1C2X4"/>
<dbReference type="Proteomes" id="UP000243799">
    <property type="component" value="Unassembled WGS sequence"/>
</dbReference>
<reference evidence="2" key="1">
    <citation type="submission" date="2016-10" db="EMBL/GenBank/DDBJ databases">
        <authorList>
            <person name="Varghese N."/>
            <person name="Submissions S."/>
        </authorList>
    </citation>
    <scope>NUCLEOTIDE SEQUENCE [LARGE SCALE GENOMIC DNA]</scope>
    <source>
        <strain evidence="2">CGMCC 4.3568</strain>
    </source>
</reference>
<accession>A0A1I1C2X4</accession>
<keyword evidence="1" id="KW-0436">Ligase</keyword>
<gene>
    <name evidence="1" type="ORF">SAMN05216266_12038</name>
</gene>
<dbReference type="Gene3D" id="3.30.590.20">
    <property type="match status" value="1"/>
</dbReference>
<dbReference type="EMBL" id="FOKG01000020">
    <property type="protein sequence ID" value="SFB56707.1"/>
    <property type="molecule type" value="Genomic_DNA"/>
</dbReference>